<dbReference type="Ensembl" id="ENSXCOT00000001292.1">
    <property type="protein sequence ID" value="ENSXCOP00000001273.1"/>
    <property type="gene ID" value="ENSXCOG00000001047.1"/>
</dbReference>
<dbReference type="AlphaFoldDB" id="A0A3B5KMD7"/>
<evidence type="ECO:0000313" key="1">
    <source>
        <dbReference type="Ensembl" id="ENSXCOP00000001273.1"/>
    </source>
</evidence>
<keyword evidence="2" id="KW-1185">Reference proteome</keyword>
<proteinExistence type="predicted"/>
<dbReference type="InterPro" id="IPR012341">
    <property type="entry name" value="6hp_glycosidase-like_sf"/>
</dbReference>
<dbReference type="GeneTree" id="ENSGT01050000246762"/>
<name>A0A3B5KMD7_9TELE</name>
<reference evidence="1" key="2">
    <citation type="submission" date="2025-09" db="UniProtKB">
        <authorList>
            <consortium name="Ensembl"/>
        </authorList>
    </citation>
    <scope>IDENTIFICATION</scope>
</reference>
<dbReference type="GO" id="GO:0005975">
    <property type="term" value="P:carbohydrate metabolic process"/>
    <property type="evidence" value="ECO:0007669"/>
    <property type="project" value="InterPro"/>
</dbReference>
<protein>
    <submittedName>
        <fullName evidence="1">Uncharacterized protein</fullName>
    </submittedName>
</protein>
<sequence length="78" mass="8941">MEERSFPNQYPDWDQGFAVSNAGAELDSDEKVQSKIKDLLQQMEEGLKTADPHDFSTYTGWTGLCQMKKWCSKLFCLS</sequence>
<dbReference type="Proteomes" id="UP000261380">
    <property type="component" value="Unplaced"/>
</dbReference>
<dbReference type="STRING" id="32473.ENSXCOP00000001273"/>
<organism evidence="1 2">
    <name type="scientific">Xiphophorus couchianus</name>
    <name type="common">Monterrey platyfish</name>
    <dbReference type="NCBI Taxonomy" id="32473"/>
    <lineage>
        <taxon>Eukaryota</taxon>
        <taxon>Metazoa</taxon>
        <taxon>Chordata</taxon>
        <taxon>Craniata</taxon>
        <taxon>Vertebrata</taxon>
        <taxon>Euteleostomi</taxon>
        <taxon>Actinopterygii</taxon>
        <taxon>Neopterygii</taxon>
        <taxon>Teleostei</taxon>
        <taxon>Neoteleostei</taxon>
        <taxon>Acanthomorphata</taxon>
        <taxon>Ovalentaria</taxon>
        <taxon>Atherinomorphae</taxon>
        <taxon>Cyprinodontiformes</taxon>
        <taxon>Poeciliidae</taxon>
        <taxon>Poeciliinae</taxon>
        <taxon>Xiphophorus</taxon>
    </lineage>
</organism>
<dbReference type="Gene3D" id="1.50.10.10">
    <property type="match status" value="1"/>
</dbReference>
<evidence type="ECO:0000313" key="2">
    <source>
        <dbReference type="Proteomes" id="UP000261380"/>
    </source>
</evidence>
<reference evidence="1" key="1">
    <citation type="submission" date="2025-08" db="UniProtKB">
        <authorList>
            <consortium name="Ensembl"/>
        </authorList>
    </citation>
    <scope>IDENTIFICATION</scope>
</reference>
<accession>A0A3B5KMD7</accession>